<accession>H5TLC2</accession>
<reference evidence="3" key="1">
    <citation type="submission" date="2012-02" db="EMBL/GenBank/DDBJ databases">
        <title>Whole genome shotgun sequence of Gordonia otitidis NBRC 100426.</title>
        <authorList>
            <person name="Yoshida I."/>
            <person name="Hosoyama A."/>
            <person name="Tsuchikane K."/>
            <person name="Katsumata H."/>
            <person name="Yamazaki S."/>
            <person name="Fujita N."/>
        </authorList>
    </citation>
    <scope>NUCLEOTIDE SEQUENCE [LARGE SCALE GENOMIC DNA]</scope>
    <source>
        <strain evidence="3">NBRC 100426</strain>
    </source>
</reference>
<protein>
    <submittedName>
        <fullName evidence="3">Uncharacterized protein</fullName>
    </submittedName>
</protein>
<organism evidence="3 4">
    <name type="scientific">Gordonia otitidis (strain DSM 44809 / CCUG 52243 / JCM 12355 / NBRC 100426 / IFM 10032)</name>
    <dbReference type="NCBI Taxonomy" id="1108044"/>
    <lineage>
        <taxon>Bacteria</taxon>
        <taxon>Bacillati</taxon>
        <taxon>Actinomycetota</taxon>
        <taxon>Actinomycetes</taxon>
        <taxon>Mycobacteriales</taxon>
        <taxon>Gordoniaceae</taxon>
        <taxon>Gordonia</taxon>
    </lineage>
</organism>
<proteinExistence type="predicted"/>
<dbReference type="RefSeq" id="WP_007238519.1">
    <property type="nucleotide sequence ID" value="NZ_BAFB01000100.1"/>
</dbReference>
<sequence length="405" mass="43592">MAVILTVAGCSVDGDAVASSGDESVDVATLDTGRYPTSPRPTFGTVTDSVEIFRIDAQRLAQYVVVPFEIDPDLTSTSMPTQAIMGSPGGLISDSANNVAVNKDRFLFGFSVAAGTPDSQLRQGNPRSLNALVLRYATPEDAKTAATQMAAATASDKKTTTGTLAGMPDTVTVAGSTGDNRQLMTFTYHQTFVIYEWFETNSAHADLLEPTVRKAIGLQTALVDQYPIRLNKFEREQRGIKNIDYPVQDQNKVLVYALPYTDAEIENKDSTILRSSVRAVYGPRGMAQTSDDPVTTFSTLTKVGSTANAVEKSVVYRANTPEGATTIVDKFRASGTSRGWKDMPAPPGLPNARCASSANSTNNVYQCYVKKGRYVGEVSSTDKKDVYQQAAAQYVILTKADQNAH</sequence>
<dbReference type="Proteomes" id="UP000005038">
    <property type="component" value="Unassembled WGS sequence"/>
</dbReference>
<dbReference type="Pfam" id="PF24092">
    <property type="entry name" value="DUF7373_C"/>
    <property type="match status" value="1"/>
</dbReference>
<evidence type="ECO:0000259" key="1">
    <source>
        <dbReference type="Pfam" id="PF24088"/>
    </source>
</evidence>
<dbReference type="EMBL" id="BAFB01000100">
    <property type="protein sequence ID" value="GAB34280.1"/>
    <property type="molecule type" value="Genomic_DNA"/>
</dbReference>
<dbReference type="InterPro" id="IPR056463">
    <property type="entry name" value="DUF7373_C"/>
</dbReference>
<feature type="domain" description="DUF7373" evidence="1">
    <location>
        <begin position="46"/>
        <end position="227"/>
    </location>
</feature>
<gene>
    <name evidence="3" type="ORF">GOOTI_100_00020</name>
</gene>
<comment type="caution">
    <text evidence="3">The sequence shown here is derived from an EMBL/GenBank/DDBJ whole genome shotgun (WGS) entry which is preliminary data.</text>
</comment>
<dbReference type="AlphaFoldDB" id="H5TLC2"/>
<evidence type="ECO:0000259" key="2">
    <source>
        <dbReference type="Pfam" id="PF24092"/>
    </source>
</evidence>
<feature type="domain" description="DUF7373" evidence="2">
    <location>
        <begin position="275"/>
        <end position="399"/>
    </location>
</feature>
<dbReference type="InterPro" id="IPR055797">
    <property type="entry name" value="DUF7373"/>
</dbReference>
<dbReference type="Pfam" id="PF24088">
    <property type="entry name" value="DUF7373"/>
    <property type="match status" value="1"/>
</dbReference>
<evidence type="ECO:0000313" key="3">
    <source>
        <dbReference type="EMBL" id="GAB34280.1"/>
    </source>
</evidence>
<keyword evidence="4" id="KW-1185">Reference proteome</keyword>
<dbReference type="OrthoDB" id="4398318at2"/>
<evidence type="ECO:0000313" key="4">
    <source>
        <dbReference type="Proteomes" id="UP000005038"/>
    </source>
</evidence>
<name>H5TLC2_GORO1</name>